<dbReference type="PANTHER" id="PTHR38248:SF2">
    <property type="entry name" value="FUNK1 11"/>
    <property type="match status" value="1"/>
</dbReference>
<reference evidence="3" key="1">
    <citation type="submission" date="2020-11" db="EMBL/GenBank/DDBJ databases">
        <authorList>
            <consortium name="DOE Joint Genome Institute"/>
            <person name="Ahrendt S."/>
            <person name="Riley R."/>
            <person name="Andreopoulos W."/>
            <person name="LaButti K."/>
            <person name="Pangilinan J."/>
            <person name="Ruiz-duenas F.J."/>
            <person name="Barrasa J.M."/>
            <person name="Sanchez-Garcia M."/>
            <person name="Camarero S."/>
            <person name="Miyauchi S."/>
            <person name="Serrano A."/>
            <person name="Linde D."/>
            <person name="Babiker R."/>
            <person name="Drula E."/>
            <person name="Ayuso-Fernandez I."/>
            <person name="Pacheco R."/>
            <person name="Padilla G."/>
            <person name="Ferreira P."/>
            <person name="Barriuso J."/>
            <person name="Kellner H."/>
            <person name="Castanera R."/>
            <person name="Alfaro M."/>
            <person name="Ramirez L."/>
            <person name="Pisabarro A.G."/>
            <person name="Kuo A."/>
            <person name="Tritt A."/>
            <person name="Lipzen A."/>
            <person name="He G."/>
            <person name="Yan M."/>
            <person name="Ng V."/>
            <person name="Cullen D."/>
            <person name="Martin F."/>
            <person name="Rosso M.-N."/>
            <person name="Henrissat B."/>
            <person name="Hibbett D."/>
            <person name="Martinez A.T."/>
            <person name="Grigoriev I.V."/>
        </authorList>
    </citation>
    <scope>NUCLEOTIDE SEQUENCE</scope>
    <source>
        <strain evidence="3">AH 44721</strain>
    </source>
</reference>
<evidence type="ECO:0000259" key="2">
    <source>
        <dbReference type="PROSITE" id="PS50011"/>
    </source>
</evidence>
<evidence type="ECO:0000313" key="4">
    <source>
        <dbReference type="Proteomes" id="UP000724874"/>
    </source>
</evidence>
<dbReference type="PROSITE" id="PS00109">
    <property type="entry name" value="PROTEIN_KINASE_TYR"/>
    <property type="match status" value="1"/>
</dbReference>
<organism evidence="3 4">
    <name type="scientific">Gymnopilus junonius</name>
    <name type="common">Spectacular rustgill mushroom</name>
    <name type="synonym">Gymnopilus spectabilis subsp. junonius</name>
    <dbReference type="NCBI Taxonomy" id="109634"/>
    <lineage>
        <taxon>Eukaryota</taxon>
        <taxon>Fungi</taxon>
        <taxon>Dikarya</taxon>
        <taxon>Basidiomycota</taxon>
        <taxon>Agaricomycotina</taxon>
        <taxon>Agaricomycetes</taxon>
        <taxon>Agaricomycetidae</taxon>
        <taxon>Agaricales</taxon>
        <taxon>Agaricineae</taxon>
        <taxon>Hymenogastraceae</taxon>
        <taxon>Gymnopilus</taxon>
    </lineage>
</organism>
<proteinExistence type="predicted"/>
<dbReference type="PANTHER" id="PTHR38248">
    <property type="entry name" value="FUNK1 6"/>
    <property type="match status" value="1"/>
</dbReference>
<dbReference type="InterPro" id="IPR008266">
    <property type="entry name" value="Tyr_kinase_AS"/>
</dbReference>
<evidence type="ECO:0000313" key="3">
    <source>
        <dbReference type="EMBL" id="KAF8878575.1"/>
    </source>
</evidence>
<dbReference type="InterPro" id="IPR040976">
    <property type="entry name" value="Pkinase_fungal"/>
</dbReference>
<keyword evidence="4" id="KW-1185">Reference proteome</keyword>
<evidence type="ECO:0000256" key="1">
    <source>
        <dbReference type="SAM" id="MobiDB-lite"/>
    </source>
</evidence>
<dbReference type="OrthoDB" id="5592585at2759"/>
<gene>
    <name evidence="3" type="ORF">CPB84DRAFT_327396</name>
</gene>
<dbReference type="Pfam" id="PF17667">
    <property type="entry name" value="Pkinase_fungal"/>
    <property type="match status" value="1"/>
</dbReference>
<dbReference type="InterPro" id="IPR000719">
    <property type="entry name" value="Prot_kinase_dom"/>
</dbReference>
<dbReference type="AlphaFoldDB" id="A0A9P5NC04"/>
<dbReference type="InterPro" id="IPR011009">
    <property type="entry name" value="Kinase-like_dom_sf"/>
</dbReference>
<dbReference type="Proteomes" id="UP000724874">
    <property type="component" value="Unassembled WGS sequence"/>
</dbReference>
<dbReference type="PROSITE" id="PS50011">
    <property type="entry name" value="PROTEIN_KINASE_DOM"/>
    <property type="match status" value="1"/>
</dbReference>
<dbReference type="SUPFAM" id="SSF56112">
    <property type="entry name" value="Protein kinase-like (PK-like)"/>
    <property type="match status" value="1"/>
</dbReference>
<dbReference type="EMBL" id="JADNYJ010000157">
    <property type="protein sequence ID" value="KAF8878575.1"/>
    <property type="molecule type" value="Genomic_DNA"/>
</dbReference>
<feature type="domain" description="Protein kinase" evidence="2">
    <location>
        <begin position="281"/>
        <end position="567"/>
    </location>
</feature>
<dbReference type="GO" id="GO:0004672">
    <property type="term" value="F:protein kinase activity"/>
    <property type="evidence" value="ECO:0007669"/>
    <property type="project" value="InterPro"/>
</dbReference>
<accession>A0A9P5NC04</accession>
<dbReference type="GO" id="GO:0005524">
    <property type="term" value="F:ATP binding"/>
    <property type="evidence" value="ECO:0007669"/>
    <property type="project" value="InterPro"/>
</dbReference>
<feature type="compositionally biased region" description="Low complexity" evidence="1">
    <location>
        <begin position="658"/>
        <end position="678"/>
    </location>
</feature>
<feature type="region of interest" description="Disordered" evidence="1">
    <location>
        <begin position="638"/>
        <end position="706"/>
    </location>
</feature>
<dbReference type="Gene3D" id="1.10.510.10">
    <property type="entry name" value="Transferase(Phosphotransferase) domain 1"/>
    <property type="match status" value="1"/>
</dbReference>
<sequence length="706" mass="80491">MAAELSGQWVGPMPVAQFLATFLPTDKDVEFDDTPLGSEEYFNQLEECEIETDMYEPFVKLANSLDFMDEFKFVNTSRYADPAASKGMKNKPDIGVYKTNVDTDKIPTQYSSLEVIWEFKRSNDLVDPFEDPPENLTNEQLAYFSFEPTAQLRVKTRGQLGLYIRNWFARQHRTHGFIVWIGDPYARIIRMDRDGGIVSKKFNFRTTSYLVRFIYRICRADDRARGIDTTVEVVTDKNQIAFVQEKLEQWKPEAPDSYSIYQLGLPNGTSTRKVFVWAPMSEPYSLTGRGTRGYAAWDPVLKKVIFVKDSWRPLAPGMEKETDILQTLNKNEVRNVPKLVCGDDLDGHFTITKDYASKSWNVGGREENLSRRAHIRFGEDFVGIRLHRFSSSKEFLQAVFDAFIAHKDAYEKCRILHRDISGGNVLLNPNGGGILNDWDLARTVTDIENGPRQPTRSGTWQYMSANLCMDTSKTSTLQDDLESFFWLVLYFVLRYMDHNIPQEELPDLMDDIFDSYRNRRGQAFGGQAKLAIIQSVSLTLLAYFEVNQNSPMTTFVERVRRKFDRWYRHCSEVELQARTLRYEEQIEDAGEVVPVNPGSLSLNDHAKMEADFKNALSMITWPSDDKSIDRLAAPKRRLVDVAGSQQSGSKRSRTSNDSSLVGSGSSGVYSTSSLPSGSQRPRGSGRLSKRGLLKPVQKSGSHNRRP</sequence>
<name>A0A9P5NC04_GYMJU</name>
<protein>
    <recommendedName>
        <fullName evidence="2">Protein kinase domain-containing protein</fullName>
    </recommendedName>
</protein>
<comment type="caution">
    <text evidence="3">The sequence shown here is derived from an EMBL/GenBank/DDBJ whole genome shotgun (WGS) entry which is preliminary data.</text>
</comment>